<keyword evidence="6" id="KW-1185">Reference proteome</keyword>
<reference evidence="5" key="1">
    <citation type="journal article" date="2014" name="Int. J. Syst. Evol. Microbiol.">
        <title>Complete genome sequence of Corynebacterium casei LMG S-19264T (=DSM 44701T), isolated from a smear-ripened cheese.</title>
        <authorList>
            <consortium name="US DOE Joint Genome Institute (JGI-PGF)"/>
            <person name="Walter F."/>
            <person name="Albersmeier A."/>
            <person name="Kalinowski J."/>
            <person name="Ruckert C."/>
        </authorList>
    </citation>
    <scope>NUCLEOTIDE SEQUENCE</scope>
    <source>
        <strain evidence="5">CGMCC 4.3508</strain>
    </source>
</reference>
<dbReference type="InterPro" id="IPR042171">
    <property type="entry name" value="Acyl-CoA_hotdog"/>
</dbReference>
<dbReference type="AlphaFoldDB" id="A0A917RLM4"/>
<dbReference type="CDD" id="cd03445">
    <property type="entry name" value="Thioesterase_II_repeat2"/>
    <property type="match status" value="1"/>
</dbReference>
<dbReference type="PANTHER" id="PTHR11066:SF34">
    <property type="entry name" value="ACYL-COENZYME A THIOESTERASE 8"/>
    <property type="match status" value="1"/>
</dbReference>
<evidence type="ECO:0000313" key="6">
    <source>
        <dbReference type="Proteomes" id="UP000638263"/>
    </source>
</evidence>
<dbReference type="InterPro" id="IPR049449">
    <property type="entry name" value="TesB_ACOT8-like_N"/>
</dbReference>
<dbReference type="Proteomes" id="UP000638263">
    <property type="component" value="Unassembled WGS sequence"/>
</dbReference>
<evidence type="ECO:0000256" key="2">
    <source>
        <dbReference type="ARBA" id="ARBA00022801"/>
    </source>
</evidence>
<evidence type="ECO:0000259" key="4">
    <source>
        <dbReference type="Pfam" id="PF13622"/>
    </source>
</evidence>
<name>A0A917RLM4_9NOCA</name>
<proteinExistence type="inferred from homology"/>
<dbReference type="InterPro" id="IPR003703">
    <property type="entry name" value="Acyl_CoA_thio"/>
</dbReference>
<comment type="caution">
    <text evidence="5">The sequence shown here is derived from an EMBL/GenBank/DDBJ whole genome shotgun (WGS) entry which is preliminary data.</text>
</comment>
<dbReference type="Gene3D" id="2.40.160.210">
    <property type="entry name" value="Acyl-CoA thioesterase, double hotdog domain"/>
    <property type="match status" value="1"/>
</dbReference>
<sequence length="292" mass="31774">MSTAARTTDPFSLAEVLGIHPIGGSEFIGPARPTAGPRILGGVTVAQALLAAWTTVPDGRPVHCLQSTFLRPGYSDTPVTYRVHPLYDGTSYTTRMVSATQRERTIFTGTVSFQEPESGPSHQVPELSAPAPAKVAPAAQMWKGDRASLSWLAAVERTTLLEYRFPVTPTRVATAQGTVVPPWHQLWVRPRTPTPGDDRMQAATLAYITDVLLLSTALGPHRITTQDPGLRFATVNHSIWFHSPCRVDDWLLYEQEGTWAGSGRALCRGSIFLRDGTLAATVTQEGMIRTSE</sequence>
<dbReference type="Pfam" id="PF02551">
    <property type="entry name" value="Acyl_CoA_thio"/>
    <property type="match status" value="1"/>
</dbReference>
<dbReference type="PANTHER" id="PTHR11066">
    <property type="entry name" value="ACYL-COA THIOESTERASE"/>
    <property type="match status" value="1"/>
</dbReference>
<dbReference type="RefSeq" id="WP_062997690.1">
    <property type="nucleotide sequence ID" value="NZ_BMMH01000005.1"/>
</dbReference>
<evidence type="ECO:0000259" key="3">
    <source>
        <dbReference type="Pfam" id="PF02551"/>
    </source>
</evidence>
<dbReference type="SUPFAM" id="SSF54637">
    <property type="entry name" value="Thioesterase/thiol ester dehydrase-isomerase"/>
    <property type="match status" value="2"/>
</dbReference>
<protein>
    <submittedName>
        <fullName evidence="5">Acyl-CoA thioesterase II</fullName>
    </submittedName>
</protein>
<comment type="similarity">
    <text evidence="1">Belongs to the C/M/P thioester hydrolase family.</text>
</comment>
<dbReference type="EMBL" id="BMMH01000005">
    <property type="protein sequence ID" value="GGL12886.1"/>
    <property type="molecule type" value="Genomic_DNA"/>
</dbReference>
<dbReference type="GO" id="GO:0009062">
    <property type="term" value="P:fatty acid catabolic process"/>
    <property type="evidence" value="ECO:0007669"/>
    <property type="project" value="TreeGrafter"/>
</dbReference>
<organism evidence="5 6">
    <name type="scientific">Nocardia jinanensis</name>
    <dbReference type="NCBI Taxonomy" id="382504"/>
    <lineage>
        <taxon>Bacteria</taxon>
        <taxon>Bacillati</taxon>
        <taxon>Actinomycetota</taxon>
        <taxon>Actinomycetes</taxon>
        <taxon>Mycobacteriales</taxon>
        <taxon>Nocardiaceae</taxon>
        <taxon>Nocardia</taxon>
    </lineage>
</organism>
<feature type="domain" description="Acyl-CoA thioesterase-like N-terminal HotDog" evidence="4">
    <location>
        <begin position="33"/>
        <end position="114"/>
    </location>
</feature>
<dbReference type="GO" id="GO:0047617">
    <property type="term" value="F:fatty acyl-CoA hydrolase activity"/>
    <property type="evidence" value="ECO:0007669"/>
    <property type="project" value="InterPro"/>
</dbReference>
<gene>
    <name evidence="5" type="primary">tesB</name>
    <name evidence="5" type="ORF">GCM10011588_29140</name>
</gene>
<dbReference type="GO" id="GO:0006637">
    <property type="term" value="P:acyl-CoA metabolic process"/>
    <property type="evidence" value="ECO:0007669"/>
    <property type="project" value="InterPro"/>
</dbReference>
<evidence type="ECO:0000256" key="1">
    <source>
        <dbReference type="ARBA" id="ARBA00006538"/>
    </source>
</evidence>
<evidence type="ECO:0000313" key="5">
    <source>
        <dbReference type="EMBL" id="GGL12886.1"/>
    </source>
</evidence>
<dbReference type="InterPro" id="IPR025652">
    <property type="entry name" value="TesB_C"/>
</dbReference>
<accession>A0A917RLM4</accession>
<dbReference type="InterPro" id="IPR029069">
    <property type="entry name" value="HotDog_dom_sf"/>
</dbReference>
<dbReference type="Pfam" id="PF13622">
    <property type="entry name" value="4HBT_3"/>
    <property type="match status" value="1"/>
</dbReference>
<dbReference type="CDD" id="cd03444">
    <property type="entry name" value="Thioesterase_II_repeat1"/>
    <property type="match status" value="1"/>
</dbReference>
<keyword evidence="2" id="KW-0378">Hydrolase</keyword>
<feature type="domain" description="Acyl-CoA thioesterase 2 C-terminal" evidence="3">
    <location>
        <begin position="158"/>
        <end position="287"/>
    </location>
</feature>
<reference evidence="5" key="2">
    <citation type="submission" date="2020-09" db="EMBL/GenBank/DDBJ databases">
        <authorList>
            <person name="Sun Q."/>
            <person name="Zhou Y."/>
        </authorList>
    </citation>
    <scope>NUCLEOTIDE SEQUENCE</scope>
    <source>
        <strain evidence="5">CGMCC 4.3508</strain>
    </source>
</reference>